<protein>
    <submittedName>
        <fullName evidence="1">Uncharacterized protein</fullName>
    </submittedName>
</protein>
<dbReference type="Proteomes" id="UP001152747">
    <property type="component" value="Unassembled WGS sequence"/>
</dbReference>
<dbReference type="PANTHER" id="PTHR18901:SF38">
    <property type="entry name" value="PSEUDOURIDINE-5'-PHOSPHATASE"/>
    <property type="match status" value="1"/>
</dbReference>
<dbReference type="FunFam" id="3.40.50.1000:FF:000055">
    <property type="entry name" value="Haloacid dehalogenase-like hydrolase family protein"/>
    <property type="match status" value="1"/>
</dbReference>
<dbReference type="NCBIfam" id="TIGR01509">
    <property type="entry name" value="HAD-SF-IA-v3"/>
    <property type="match status" value="1"/>
</dbReference>
<sequence length="232" mass="26509">MVFEPVTHVIFDFDGLLVDTEPAYTIANSEILKEFGKEFTMDLKRRQMGKKHDEAIRWLINEMEIGHLITEQEYSQKYDRILNELFLKSEALPGAEKLVRYLIEKDIPVALCTGSCSRTFPPKAKNHADWLDLIKLQVLSGDDPEVKFGKPHPDPFLVTMKRFSSQPASPKNVLVFEDSYNGVLSALAAGMQCVMVPDRSIFDPNSDLEFKNRVTQILDNLEQFDPSFIQKP</sequence>
<dbReference type="OrthoDB" id="40579at2759"/>
<name>A0A9P1MZN7_9PELO</name>
<dbReference type="InterPro" id="IPR023214">
    <property type="entry name" value="HAD_sf"/>
</dbReference>
<dbReference type="InterPro" id="IPR036412">
    <property type="entry name" value="HAD-like_sf"/>
</dbReference>
<dbReference type="AlphaFoldDB" id="A0A9P1MZN7"/>
<gene>
    <name evidence="1" type="ORF">CAMP_LOCUS8806</name>
</gene>
<dbReference type="PANTHER" id="PTHR18901">
    <property type="entry name" value="2-DEOXYGLUCOSE-6-PHOSPHATE PHOSPHATASE 2"/>
    <property type="match status" value="1"/>
</dbReference>
<dbReference type="Pfam" id="PF00702">
    <property type="entry name" value="Hydrolase"/>
    <property type="match status" value="1"/>
</dbReference>
<dbReference type="SFLD" id="SFLDS00003">
    <property type="entry name" value="Haloacid_Dehalogenase"/>
    <property type="match status" value="1"/>
</dbReference>
<dbReference type="SUPFAM" id="SSF56784">
    <property type="entry name" value="HAD-like"/>
    <property type="match status" value="1"/>
</dbReference>
<dbReference type="SFLD" id="SFLDG01135">
    <property type="entry name" value="C1.5.6:_HAD__Beta-PGM__Phospha"/>
    <property type="match status" value="1"/>
</dbReference>
<comment type="caution">
    <text evidence="1">The sequence shown here is derived from an EMBL/GenBank/DDBJ whole genome shotgun (WGS) entry which is preliminary data.</text>
</comment>
<evidence type="ECO:0000313" key="2">
    <source>
        <dbReference type="Proteomes" id="UP001152747"/>
    </source>
</evidence>
<dbReference type="SFLD" id="SFLDG01129">
    <property type="entry name" value="C1.5:_HAD__Beta-PGM__Phosphata"/>
    <property type="match status" value="1"/>
</dbReference>
<dbReference type="InterPro" id="IPR023198">
    <property type="entry name" value="PGP-like_dom2"/>
</dbReference>
<dbReference type="Gene3D" id="1.10.150.240">
    <property type="entry name" value="Putative phosphatase, domain 2"/>
    <property type="match status" value="1"/>
</dbReference>
<evidence type="ECO:0000313" key="1">
    <source>
        <dbReference type="EMBL" id="CAI5446169.1"/>
    </source>
</evidence>
<proteinExistence type="predicted"/>
<reference evidence="1" key="1">
    <citation type="submission" date="2022-11" db="EMBL/GenBank/DDBJ databases">
        <authorList>
            <person name="Kikuchi T."/>
        </authorList>
    </citation>
    <scope>NUCLEOTIDE SEQUENCE</scope>
    <source>
        <strain evidence="1">PS1010</strain>
    </source>
</reference>
<dbReference type="EMBL" id="CANHGI010000003">
    <property type="protein sequence ID" value="CAI5446169.1"/>
    <property type="molecule type" value="Genomic_DNA"/>
</dbReference>
<accession>A0A9P1MZN7</accession>
<keyword evidence="2" id="KW-1185">Reference proteome</keyword>
<dbReference type="InterPro" id="IPR006439">
    <property type="entry name" value="HAD-SF_hydro_IA"/>
</dbReference>
<dbReference type="GO" id="GO:0016791">
    <property type="term" value="F:phosphatase activity"/>
    <property type="evidence" value="ECO:0007669"/>
    <property type="project" value="TreeGrafter"/>
</dbReference>
<organism evidence="1 2">
    <name type="scientific">Caenorhabditis angaria</name>
    <dbReference type="NCBI Taxonomy" id="860376"/>
    <lineage>
        <taxon>Eukaryota</taxon>
        <taxon>Metazoa</taxon>
        <taxon>Ecdysozoa</taxon>
        <taxon>Nematoda</taxon>
        <taxon>Chromadorea</taxon>
        <taxon>Rhabditida</taxon>
        <taxon>Rhabditina</taxon>
        <taxon>Rhabditomorpha</taxon>
        <taxon>Rhabditoidea</taxon>
        <taxon>Rhabditidae</taxon>
        <taxon>Peloderinae</taxon>
        <taxon>Caenorhabditis</taxon>
    </lineage>
</organism>
<dbReference type="Gene3D" id="3.40.50.1000">
    <property type="entry name" value="HAD superfamily/HAD-like"/>
    <property type="match status" value="1"/>
</dbReference>